<dbReference type="AlphaFoldDB" id="A0A653DGI7"/>
<proteinExistence type="predicted"/>
<organism evidence="1 2">
    <name type="scientific">Callosobruchus maculatus</name>
    <name type="common">Southern cowpea weevil</name>
    <name type="synonym">Pulse bruchid</name>
    <dbReference type="NCBI Taxonomy" id="64391"/>
    <lineage>
        <taxon>Eukaryota</taxon>
        <taxon>Metazoa</taxon>
        <taxon>Ecdysozoa</taxon>
        <taxon>Arthropoda</taxon>
        <taxon>Hexapoda</taxon>
        <taxon>Insecta</taxon>
        <taxon>Pterygota</taxon>
        <taxon>Neoptera</taxon>
        <taxon>Endopterygota</taxon>
        <taxon>Coleoptera</taxon>
        <taxon>Polyphaga</taxon>
        <taxon>Cucujiformia</taxon>
        <taxon>Chrysomeloidea</taxon>
        <taxon>Chrysomelidae</taxon>
        <taxon>Bruchinae</taxon>
        <taxon>Bruchini</taxon>
        <taxon>Callosobruchus</taxon>
    </lineage>
</organism>
<dbReference type="Proteomes" id="UP000410492">
    <property type="component" value="Unassembled WGS sequence"/>
</dbReference>
<accession>A0A653DGI7</accession>
<dbReference type="EMBL" id="CAACVG010011904">
    <property type="protein sequence ID" value="VEN59109.1"/>
    <property type="molecule type" value="Genomic_DNA"/>
</dbReference>
<evidence type="ECO:0000313" key="2">
    <source>
        <dbReference type="Proteomes" id="UP000410492"/>
    </source>
</evidence>
<protein>
    <submittedName>
        <fullName evidence="1">Uncharacterized protein</fullName>
    </submittedName>
</protein>
<reference evidence="1 2" key="1">
    <citation type="submission" date="2019-01" db="EMBL/GenBank/DDBJ databases">
        <authorList>
            <person name="Sayadi A."/>
        </authorList>
    </citation>
    <scope>NUCLEOTIDE SEQUENCE [LARGE SCALE GENOMIC DNA]</scope>
</reference>
<keyword evidence="2" id="KW-1185">Reference proteome</keyword>
<evidence type="ECO:0000313" key="1">
    <source>
        <dbReference type="EMBL" id="VEN59109.1"/>
    </source>
</evidence>
<gene>
    <name evidence="1" type="ORF">CALMAC_LOCUS17257</name>
</gene>
<name>A0A653DGI7_CALMS</name>
<sequence>MDLCGTVGGVTQYTVSLLGASRHFMAEVAPTGASRHFMAEVEPTGENGMLVRLPLALFPINTYFL</sequence>